<dbReference type="PANTHER" id="PTHR43320:SF2">
    <property type="entry name" value="2-DEHYDRO-3-DEOXYGLUCONOKINASE_2-DEHYDRO-3-DEOXYGALACTONOKINASE"/>
    <property type="match status" value="1"/>
</dbReference>
<dbReference type="Gene3D" id="3.40.1190.20">
    <property type="match status" value="1"/>
</dbReference>
<dbReference type="GO" id="GO:0016301">
    <property type="term" value="F:kinase activity"/>
    <property type="evidence" value="ECO:0007669"/>
    <property type="project" value="UniProtKB-KW"/>
</dbReference>
<feature type="domain" description="Carbohydrate kinase PfkB" evidence="4">
    <location>
        <begin position="5"/>
        <end position="193"/>
    </location>
</feature>
<dbReference type="Pfam" id="PF00294">
    <property type="entry name" value="PfkB"/>
    <property type="match status" value="2"/>
</dbReference>
<evidence type="ECO:0000256" key="3">
    <source>
        <dbReference type="ARBA" id="ARBA00022777"/>
    </source>
</evidence>
<name>A0A4Q7P2B9_9FIRM</name>
<evidence type="ECO:0000313" key="5">
    <source>
        <dbReference type="EMBL" id="RZS94036.1"/>
    </source>
</evidence>
<evidence type="ECO:0000256" key="2">
    <source>
        <dbReference type="ARBA" id="ARBA00022679"/>
    </source>
</evidence>
<dbReference type="InterPro" id="IPR029056">
    <property type="entry name" value="Ribokinase-like"/>
</dbReference>
<protein>
    <submittedName>
        <fullName evidence="5">2-dehydro-3-deoxygluconokinase</fullName>
    </submittedName>
</protein>
<evidence type="ECO:0000313" key="6">
    <source>
        <dbReference type="Proteomes" id="UP000292927"/>
    </source>
</evidence>
<dbReference type="AlphaFoldDB" id="A0A4Q7P2B9"/>
<dbReference type="EMBL" id="SGXF01000005">
    <property type="protein sequence ID" value="RZS94036.1"/>
    <property type="molecule type" value="Genomic_DNA"/>
</dbReference>
<dbReference type="CDD" id="cd01166">
    <property type="entry name" value="KdgK"/>
    <property type="match status" value="1"/>
</dbReference>
<keyword evidence="2" id="KW-0808">Transferase</keyword>
<sequence length="337" mass="38103">MRFITIGELLMRLSPPNYEKIRTTNSFIVNFGGAEANVAVSLANLGVDCSVFTVVPNNDIGKSAMRYLKANDVHTSPIIFAGERMGTYYLEEGISVRASQVIYDRKYSAFAEYDYTDLDLTGILKDYDWLHLSGITPALSNNCKILMEKALVVAKRLGMTVSFDCNFRSKLWGFEEARDILSRYMPYVDVLIGIEPLHLVDENGHDIKDGMSMQPSYEDQDRVFQELDKRYHFKAIARHVRYVHSSNSNSLKAYLFFGGKTYESQLMTFNILDRVGGGDAFSSGLIYALMEGMPPEETVNFAVASSVMKHAIRGDTNITDKESIMRLMNNNSFEIQR</sequence>
<dbReference type="Proteomes" id="UP000292927">
    <property type="component" value="Unassembled WGS sequence"/>
</dbReference>
<dbReference type="RefSeq" id="WP_130435671.1">
    <property type="nucleotide sequence ID" value="NZ_SGXF01000005.1"/>
</dbReference>
<keyword evidence="6" id="KW-1185">Reference proteome</keyword>
<feature type="domain" description="Carbohydrate kinase PfkB" evidence="4">
    <location>
        <begin position="269"/>
        <end position="308"/>
    </location>
</feature>
<evidence type="ECO:0000259" key="4">
    <source>
        <dbReference type="Pfam" id="PF00294"/>
    </source>
</evidence>
<accession>A0A4Q7P2B9</accession>
<dbReference type="InterPro" id="IPR052700">
    <property type="entry name" value="Carb_kinase_PfkB-like"/>
</dbReference>
<organism evidence="5 6">
    <name type="scientific">Cuneatibacter caecimuris</name>
    <dbReference type="NCBI Taxonomy" id="1796618"/>
    <lineage>
        <taxon>Bacteria</taxon>
        <taxon>Bacillati</taxon>
        <taxon>Bacillota</taxon>
        <taxon>Clostridia</taxon>
        <taxon>Lachnospirales</taxon>
        <taxon>Lachnospiraceae</taxon>
        <taxon>Cuneatibacter</taxon>
    </lineage>
</organism>
<proteinExistence type="inferred from homology"/>
<gene>
    <name evidence="5" type="ORF">EV209_2401</name>
</gene>
<dbReference type="PANTHER" id="PTHR43320">
    <property type="entry name" value="SUGAR KINASE"/>
    <property type="match status" value="1"/>
</dbReference>
<dbReference type="SUPFAM" id="SSF53613">
    <property type="entry name" value="Ribokinase-like"/>
    <property type="match status" value="1"/>
</dbReference>
<dbReference type="OrthoDB" id="9813569at2"/>
<evidence type="ECO:0000256" key="1">
    <source>
        <dbReference type="ARBA" id="ARBA00010688"/>
    </source>
</evidence>
<comment type="caution">
    <text evidence="5">The sequence shown here is derived from an EMBL/GenBank/DDBJ whole genome shotgun (WGS) entry which is preliminary data.</text>
</comment>
<comment type="similarity">
    <text evidence="1">Belongs to the carbohydrate kinase PfkB family.</text>
</comment>
<keyword evidence="3 5" id="KW-0418">Kinase</keyword>
<dbReference type="InterPro" id="IPR011611">
    <property type="entry name" value="PfkB_dom"/>
</dbReference>
<reference evidence="5 6" key="1">
    <citation type="submission" date="2019-02" db="EMBL/GenBank/DDBJ databases">
        <title>Genomic Encyclopedia of Type Strains, Phase IV (KMG-IV): sequencing the most valuable type-strain genomes for metagenomic binning, comparative biology and taxonomic classification.</title>
        <authorList>
            <person name="Goeker M."/>
        </authorList>
    </citation>
    <scope>NUCLEOTIDE SEQUENCE [LARGE SCALE GENOMIC DNA]</scope>
    <source>
        <strain evidence="5 6">DSM 29486</strain>
    </source>
</reference>